<dbReference type="Proteomes" id="UP000623440">
    <property type="component" value="Unassembled WGS sequence"/>
</dbReference>
<accession>A0ABR8DIA0</accession>
<reference evidence="1 2" key="1">
    <citation type="journal article" date="2020" name="ISME J.">
        <title>Comparative genomics reveals insights into cyanobacterial evolution and habitat adaptation.</title>
        <authorList>
            <person name="Chen M.Y."/>
            <person name="Teng W.K."/>
            <person name="Zhao L."/>
            <person name="Hu C.X."/>
            <person name="Zhou Y.K."/>
            <person name="Han B.P."/>
            <person name="Song L.R."/>
            <person name="Shu W.S."/>
        </authorList>
    </citation>
    <scope>NUCLEOTIDE SEQUENCE [LARGE SCALE GENOMIC DNA]</scope>
    <source>
        <strain evidence="1 2">FACHB-838</strain>
    </source>
</reference>
<comment type="caution">
    <text evidence="1">The sequence shown here is derived from an EMBL/GenBank/DDBJ whole genome shotgun (WGS) entry which is preliminary data.</text>
</comment>
<organism evidence="1 2">
    <name type="scientific">Nostoc flagelliforme FACHB-838</name>
    <dbReference type="NCBI Taxonomy" id="2692904"/>
    <lineage>
        <taxon>Bacteria</taxon>
        <taxon>Bacillati</taxon>
        <taxon>Cyanobacteriota</taxon>
        <taxon>Cyanophyceae</taxon>
        <taxon>Nostocales</taxon>
        <taxon>Nostocaceae</taxon>
        <taxon>Nostoc</taxon>
    </lineage>
</organism>
<evidence type="ECO:0000313" key="1">
    <source>
        <dbReference type="EMBL" id="MBD2528994.1"/>
    </source>
</evidence>
<dbReference type="RefSeq" id="WP_190939619.1">
    <property type="nucleotide sequence ID" value="NZ_JACJSI010000006.1"/>
</dbReference>
<evidence type="ECO:0000313" key="2">
    <source>
        <dbReference type="Proteomes" id="UP000623440"/>
    </source>
</evidence>
<sequence>MRIQEMPEFACANTFDTTQHWKSDRKANISVIDFKRASRLFPLQA</sequence>
<protein>
    <submittedName>
        <fullName evidence="1">Uncharacterized protein</fullName>
    </submittedName>
</protein>
<dbReference type="EMBL" id="JACJSI010000006">
    <property type="protein sequence ID" value="MBD2528994.1"/>
    <property type="molecule type" value="Genomic_DNA"/>
</dbReference>
<name>A0ABR8DIA0_9NOSO</name>
<proteinExistence type="predicted"/>
<gene>
    <name evidence="1" type="ORF">H6G97_05195</name>
</gene>
<keyword evidence="2" id="KW-1185">Reference proteome</keyword>